<evidence type="ECO:0000313" key="2">
    <source>
        <dbReference type="EMBL" id="MPC10049.1"/>
    </source>
</evidence>
<evidence type="ECO:0000313" key="3">
    <source>
        <dbReference type="Proteomes" id="UP000324222"/>
    </source>
</evidence>
<protein>
    <submittedName>
        <fullName evidence="2">Uncharacterized protein</fullName>
    </submittedName>
</protein>
<feature type="region of interest" description="Disordered" evidence="1">
    <location>
        <begin position="1"/>
        <end position="38"/>
    </location>
</feature>
<dbReference type="EMBL" id="VSRR010000098">
    <property type="protein sequence ID" value="MPC10049.1"/>
    <property type="molecule type" value="Genomic_DNA"/>
</dbReference>
<evidence type="ECO:0000256" key="1">
    <source>
        <dbReference type="SAM" id="MobiDB-lite"/>
    </source>
</evidence>
<accession>A0A5B7CKJ2</accession>
<organism evidence="2 3">
    <name type="scientific">Portunus trituberculatus</name>
    <name type="common">Swimming crab</name>
    <name type="synonym">Neptunus trituberculatus</name>
    <dbReference type="NCBI Taxonomy" id="210409"/>
    <lineage>
        <taxon>Eukaryota</taxon>
        <taxon>Metazoa</taxon>
        <taxon>Ecdysozoa</taxon>
        <taxon>Arthropoda</taxon>
        <taxon>Crustacea</taxon>
        <taxon>Multicrustacea</taxon>
        <taxon>Malacostraca</taxon>
        <taxon>Eumalacostraca</taxon>
        <taxon>Eucarida</taxon>
        <taxon>Decapoda</taxon>
        <taxon>Pleocyemata</taxon>
        <taxon>Brachyura</taxon>
        <taxon>Eubrachyura</taxon>
        <taxon>Portunoidea</taxon>
        <taxon>Portunidae</taxon>
        <taxon>Portuninae</taxon>
        <taxon>Portunus</taxon>
    </lineage>
</organism>
<gene>
    <name evidence="2" type="ORF">E2C01_002673</name>
</gene>
<sequence length="72" mass="7787">MALTKNGHQQEGGGANLVSVSPSQPTARRGGTSWPSTNFSSNTIWDAVITWAAMMRRSPGKEGQASSFYQHY</sequence>
<dbReference type="Proteomes" id="UP000324222">
    <property type="component" value="Unassembled WGS sequence"/>
</dbReference>
<reference evidence="2 3" key="1">
    <citation type="submission" date="2019-05" db="EMBL/GenBank/DDBJ databases">
        <title>Another draft genome of Portunus trituberculatus and its Hox gene families provides insights of decapod evolution.</title>
        <authorList>
            <person name="Jeong J.-H."/>
            <person name="Song I."/>
            <person name="Kim S."/>
            <person name="Choi T."/>
            <person name="Kim D."/>
            <person name="Ryu S."/>
            <person name="Kim W."/>
        </authorList>
    </citation>
    <scope>NUCLEOTIDE SEQUENCE [LARGE SCALE GENOMIC DNA]</scope>
    <source>
        <tissue evidence="2">Muscle</tissue>
    </source>
</reference>
<proteinExistence type="predicted"/>
<keyword evidence="3" id="KW-1185">Reference proteome</keyword>
<name>A0A5B7CKJ2_PORTR</name>
<dbReference type="AlphaFoldDB" id="A0A5B7CKJ2"/>
<comment type="caution">
    <text evidence="2">The sequence shown here is derived from an EMBL/GenBank/DDBJ whole genome shotgun (WGS) entry which is preliminary data.</text>
</comment>